<sequence>MTEPLYLHPAWERTISQRDLDAIKHRVERGVTELFTVLWVATNYRNDLLITILIRNNEQEAFTLTNEPMALMNEAEELCRETFTYHVPPNCIMPWTLIFEDALHYTSVWTHVKKA</sequence>
<protein>
    <submittedName>
        <fullName evidence="1">SLAP domain-containing protein</fullName>
    </submittedName>
</protein>
<dbReference type="InterPro" id="IPR030910">
    <property type="entry name" value="SLAP_dom"/>
</dbReference>
<dbReference type="RefSeq" id="WP_204696004.1">
    <property type="nucleotide sequence ID" value="NZ_JAFBEC010000002.1"/>
</dbReference>
<accession>A0ABS2P9C1</accession>
<evidence type="ECO:0000313" key="2">
    <source>
        <dbReference type="Proteomes" id="UP000741863"/>
    </source>
</evidence>
<comment type="caution">
    <text evidence="1">The sequence shown here is derived from an EMBL/GenBank/DDBJ whole genome shotgun (WGS) entry which is preliminary data.</text>
</comment>
<proteinExistence type="predicted"/>
<name>A0ABS2P9C1_9BACL</name>
<dbReference type="NCBIfam" id="TIGR04398">
    <property type="entry name" value="SLAP_DUP"/>
    <property type="match status" value="1"/>
</dbReference>
<dbReference type="Proteomes" id="UP000741863">
    <property type="component" value="Unassembled WGS sequence"/>
</dbReference>
<keyword evidence="2" id="KW-1185">Reference proteome</keyword>
<reference evidence="1 2" key="1">
    <citation type="submission" date="2021-01" db="EMBL/GenBank/DDBJ databases">
        <title>Genomic Encyclopedia of Type Strains, Phase IV (KMG-IV): sequencing the most valuable type-strain genomes for metagenomic binning, comparative biology and taxonomic classification.</title>
        <authorList>
            <person name="Goeker M."/>
        </authorList>
    </citation>
    <scope>NUCLEOTIDE SEQUENCE [LARGE SCALE GENOMIC DNA]</scope>
    <source>
        <strain evidence="1 2">DSM 25540</strain>
    </source>
</reference>
<dbReference type="EMBL" id="JAFBEC010000002">
    <property type="protein sequence ID" value="MBM7632003.1"/>
    <property type="molecule type" value="Genomic_DNA"/>
</dbReference>
<gene>
    <name evidence="1" type="ORF">JOD17_001095</name>
</gene>
<evidence type="ECO:0000313" key="1">
    <source>
        <dbReference type="EMBL" id="MBM7632003.1"/>
    </source>
</evidence>
<organism evidence="1 2">
    <name type="scientific">Geomicrobium sediminis</name>
    <dbReference type="NCBI Taxonomy" id="1347788"/>
    <lineage>
        <taxon>Bacteria</taxon>
        <taxon>Bacillati</taxon>
        <taxon>Bacillota</taxon>
        <taxon>Bacilli</taxon>
        <taxon>Bacillales</taxon>
        <taxon>Geomicrobium</taxon>
    </lineage>
</organism>